<reference evidence="3" key="1">
    <citation type="submission" date="2018-06" db="EMBL/GenBank/DDBJ databases">
        <authorList>
            <person name="Zhirakovskaya E."/>
        </authorList>
    </citation>
    <scope>NUCLEOTIDE SEQUENCE</scope>
</reference>
<name>A0A3B1DRL0_9ZZZZ</name>
<feature type="compositionally biased region" description="Low complexity" evidence="1">
    <location>
        <begin position="9"/>
        <end position="29"/>
    </location>
</feature>
<evidence type="ECO:0000256" key="2">
    <source>
        <dbReference type="SAM" id="Phobius"/>
    </source>
</evidence>
<organism evidence="3">
    <name type="scientific">hydrothermal vent metagenome</name>
    <dbReference type="NCBI Taxonomy" id="652676"/>
    <lineage>
        <taxon>unclassified sequences</taxon>
        <taxon>metagenomes</taxon>
        <taxon>ecological metagenomes</taxon>
    </lineage>
</organism>
<protein>
    <submittedName>
        <fullName evidence="3">Uncharacterized protein</fullName>
    </submittedName>
</protein>
<feature type="transmembrane region" description="Helical" evidence="2">
    <location>
        <begin position="35"/>
        <end position="59"/>
    </location>
</feature>
<keyword evidence="2" id="KW-0812">Transmembrane</keyword>
<dbReference type="AlphaFoldDB" id="A0A3B1DRL0"/>
<feature type="region of interest" description="Disordered" evidence="1">
    <location>
        <begin position="1"/>
        <end position="29"/>
    </location>
</feature>
<keyword evidence="2" id="KW-0472">Membrane</keyword>
<keyword evidence="2" id="KW-1133">Transmembrane helix</keyword>
<proteinExistence type="predicted"/>
<dbReference type="EMBL" id="UOGL01000556">
    <property type="protein sequence ID" value="VAX41511.1"/>
    <property type="molecule type" value="Genomic_DNA"/>
</dbReference>
<accession>A0A3B1DRL0</accession>
<sequence length="183" mass="20519">MTNEKESSDSAPISSSLPENPTTTNPKTTNPKTSYLALLLIVILLAVGWFLVLGGMVITTANPVTFNQRQILESERLVVATISKIGEDGTLDLQVTEELLPQSQQTKTIQVLYNKLSLTEGASYIFPLSRRLDLGYTITRTELSGKRPLVYAANEKSIKRLKQKLKEWRQLKRQPNNKNVTPY</sequence>
<evidence type="ECO:0000313" key="3">
    <source>
        <dbReference type="EMBL" id="VAX41511.1"/>
    </source>
</evidence>
<evidence type="ECO:0000256" key="1">
    <source>
        <dbReference type="SAM" id="MobiDB-lite"/>
    </source>
</evidence>
<gene>
    <name evidence="3" type="ORF">MNBD_PLANCTO02-2810</name>
</gene>